<keyword evidence="3" id="KW-1185">Reference proteome</keyword>
<gene>
    <name evidence="2" type="ORF">G4D61_16215</name>
</gene>
<comment type="caution">
    <text evidence="2">The sequence shown here is derived from an EMBL/GenBank/DDBJ whole genome shotgun (WGS) entry which is preliminary data.</text>
</comment>
<evidence type="ECO:0000313" key="2">
    <source>
        <dbReference type="EMBL" id="NEY21489.1"/>
    </source>
</evidence>
<keyword evidence="1" id="KW-0472">Membrane</keyword>
<dbReference type="Proteomes" id="UP000476934">
    <property type="component" value="Unassembled WGS sequence"/>
</dbReference>
<keyword evidence="1" id="KW-1133">Transmembrane helix</keyword>
<evidence type="ECO:0000256" key="1">
    <source>
        <dbReference type="SAM" id="Phobius"/>
    </source>
</evidence>
<accession>A0A6M0PBM0</accession>
<dbReference type="Pfam" id="PF12841">
    <property type="entry name" value="YvrJ"/>
    <property type="match status" value="1"/>
</dbReference>
<reference evidence="2 3" key="2">
    <citation type="submission" date="2020-03" db="EMBL/GenBank/DDBJ databases">
        <title>Bacillus aquiflavi sp. nov., isolated from yellow water of strong flavor Chinese baijiu in Yibin region of China.</title>
        <authorList>
            <person name="Xie J."/>
        </authorList>
    </citation>
    <scope>NUCLEOTIDE SEQUENCE [LARGE SCALE GENOMIC DNA]</scope>
    <source>
        <strain evidence="2 3">Gsoil 114</strain>
    </source>
</reference>
<keyword evidence="1" id="KW-0812">Transmembrane</keyword>
<reference evidence="2 3" key="1">
    <citation type="submission" date="2020-02" db="EMBL/GenBank/DDBJ databases">
        <authorList>
            <person name="Feng H."/>
        </authorList>
    </citation>
    <scope>NUCLEOTIDE SEQUENCE [LARGE SCALE GENOMIC DNA]</scope>
    <source>
        <strain evidence="2 3">Gsoil 114</strain>
    </source>
</reference>
<feature type="transmembrane region" description="Helical" evidence="1">
    <location>
        <begin position="6"/>
        <end position="28"/>
    </location>
</feature>
<sequence length="52" mass="5945">MNAADFSQWMTIVGNAGFPVAISLYLLCRLDKKIDHMQEVITQLSETMKDNR</sequence>
<dbReference type="InterPro" id="IPR024419">
    <property type="entry name" value="YvrJ"/>
</dbReference>
<evidence type="ECO:0000313" key="3">
    <source>
        <dbReference type="Proteomes" id="UP000476934"/>
    </source>
</evidence>
<proteinExistence type="predicted"/>
<organism evidence="2 3">
    <name type="scientific">Heyndrickxia ginsengihumi</name>
    <dbReference type="NCBI Taxonomy" id="363870"/>
    <lineage>
        <taxon>Bacteria</taxon>
        <taxon>Bacillati</taxon>
        <taxon>Bacillota</taxon>
        <taxon>Bacilli</taxon>
        <taxon>Bacillales</taxon>
        <taxon>Bacillaceae</taxon>
        <taxon>Heyndrickxia</taxon>
    </lineage>
</organism>
<protein>
    <submittedName>
        <fullName evidence="2">YvrJ family protein</fullName>
    </submittedName>
</protein>
<dbReference type="RefSeq" id="WP_081979078.1">
    <property type="nucleotide sequence ID" value="NZ_JAAIWK010000036.1"/>
</dbReference>
<dbReference type="OrthoDB" id="2662123at2"/>
<name>A0A6M0PBM0_9BACI</name>
<dbReference type="EMBL" id="JAAIWK010000036">
    <property type="protein sequence ID" value="NEY21489.1"/>
    <property type="molecule type" value="Genomic_DNA"/>
</dbReference>
<dbReference type="AlphaFoldDB" id="A0A6M0PBM0"/>